<dbReference type="InterPro" id="IPR029767">
    <property type="entry name" value="WecB-like"/>
</dbReference>
<keyword evidence="1 4" id="KW-0413">Isomerase</keyword>
<keyword evidence="5" id="KW-1185">Reference proteome</keyword>
<dbReference type="EC" id="5.1.3.14" evidence="4"/>
<dbReference type="Pfam" id="PF02350">
    <property type="entry name" value="Epimerase_2"/>
    <property type="match status" value="1"/>
</dbReference>
<reference evidence="4 5" key="1">
    <citation type="submission" date="2018-06" db="EMBL/GenBank/DDBJ databases">
        <title>Streptacidiphilus pinicola sp. nov., isolated from pine grove soil.</title>
        <authorList>
            <person name="Roh S.G."/>
            <person name="Park S."/>
            <person name="Kim M.-K."/>
            <person name="Yun B.-R."/>
            <person name="Park J."/>
            <person name="Kim M.J."/>
            <person name="Kim Y.S."/>
            <person name="Kim S.B."/>
        </authorList>
    </citation>
    <scope>NUCLEOTIDE SEQUENCE [LARGE SCALE GENOMIC DNA]</scope>
    <source>
        <strain evidence="4 5">MMS16-CNU450</strain>
    </source>
</reference>
<dbReference type="CDD" id="cd03786">
    <property type="entry name" value="GTB_UDP-GlcNAc_2-Epimerase"/>
    <property type="match status" value="1"/>
</dbReference>
<protein>
    <submittedName>
        <fullName evidence="4">UDP-N-acetylglucosamine 2-epimerase (Non-hydrolyzing)</fullName>
        <ecNumber evidence="4">5.1.3.14</ecNumber>
    </submittedName>
</protein>
<evidence type="ECO:0000256" key="2">
    <source>
        <dbReference type="SAM" id="MobiDB-lite"/>
    </source>
</evidence>
<evidence type="ECO:0000256" key="1">
    <source>
        <dbReference type="RuleBase" id="RU003513"/>
    </source>
</evidence>
<name>A0A2X0IQM6_9ACTN</name>
<feature type="region of interest" description="Disordered" evidence="2">
    <location>
        <begin position="390"/>
        <end position="412"/>
    </location>
</feature>
<proteinExistence type="inferred from homology"/>
<dbReference type="AlphaFoldDB" id="A0A2X0IQM6"/>
<dbReference type="PANTHER" id="PTHR43174:SF1">
    <property type="entry name" value="UDP-N-ACETYLGLUCOSAMINE 2-EPIMERASE"/>
    <property type="match status" value="1"/>
</dbReference>
<comment type="caution">
    <text evidence="4">The sequence shown here is derived from an EMBL/GenBank/DDBJ whole genome shotgun (WGS) entry which is preliminary data.</text>
</comment>
<evidence type="ECO:0000259" key="3">
    <source>
        <dbReference type="Pfam" id="PF02350"/>
    </source>
</evidence>
<evidence type="ECO:0000313" key="5">
    <source>
        <dbReference type="Proteomes" id="UP000248889"/>
    </source>
</evidence>
<dbReference type="Gene3D" id="3.40.50.2000">
    <property type="entry name" value="Glycogen Phosphorylase B"/>
    <property type="match status" value="2"/>
</dbReference>
<evidence type="ECO:0000313" key="4">
    <source>
        <dbReference type="EMBL" id="RAG85491.1"/>
    </source>
</evidence>
<dbReference type="PANTHER" id="PTHR43174">
    <property type="entry name" value="UDP-N-ACETYLGLUCOSAMINE 2-EPIMERASE"/>
    <property type="match status" value="1"/>
</dbReference>
<dbReference type="InterPro" id="IPR003331">
    <property type="entry name" value="UDP_GlcNAc_Epimerase_2_dom"/>
</dbReference>
<dbReference type="OrthoDB" id="9803238at2"/>
<dbReference type="GO" id="GO:0008761">
    <property type="term" value="F:UDP-N-acetylglucosamine 2-epimerase activity"/>
    <property type="evidence" value="ECO:0007669"/>
    <property type="project" value="UniProtKB-EC"/>
</dbReference>
<comment type="similarity">
    <text evidence="1">Belongs to the UDP-N-acetylglucosamine 2-epimerase family.</text>
</comment>
<dbReference type="Proteomes" id="UP000248889">
    <property type="component" value="Unassembled WGS sequence"/>
</dbReference>
<gene>
    <name evidence="4" type="ORF">DN069_11180</name>
</gene>
<feature type="domain" description="UDP-N-acetylglucosamine 2-epimerase" evidence="3">
    <location>
        <begin position="31"/>
        <end position="357"/>
    </location>
</feature>
<accession>A0A2X0IQM6</accession>
<organism evidence="4 5">
    <name type="scientific">Streptacidiphilus pinicola</name>
    <dbReference type="NCBI Taxonomy" id="2219663"/>
    <lineage>
        <taxon>Bacteria</taxon>
        <taxon>Bacillati</taxon>
        <taxon>Actinomycetota</taxon>
        <taxon>Actinomycetes</taxon>
        <taxon>Kitasatosporales</taxon>
        <taxon>Streptomycetaceae</taxon>
        <taxon>Streptacidiphilus</taxon>
    </lineage>
</organism>
<sequence>MTSPRSVAVVLGTRPEIVKLAGVIQGLAGRCQVIYTGQHYDEELAAGIFRGIGLPTPDIRLTGIGGASRGYQVGAMICDLSRRFEQERPGAVVVQGDTNSTSAGAQAAHYQGIPVVHVEAGLRSRDRAMPEEINRQVVGVLADVHCAPTQQAADNLRSEGVAPERIHLTGNTVVEAVSRSLPAPAVSLNLLRHYGQKPGAYVLATIHRPENTDDPRRLRRILRELAGLPLPVLFPAHPRTVRACERFGLVRELRALHPVPPVDHAAFLGLAQHAALLVSDSGGIQEECTVLKKPLIVVRNSTERPEAVAAGFATLLPPGPQLGATARRLLQDPGLHRRLAQLPSPYGDGRASDRIVAFATTLADRPVAAGPPPVEAVPVASPLIPRFPAESESPACTVLPQSAELSRPPVPA</sequence>
<dbReference type="RefSeq" id="WP_111500759.1">
    <property type="nucleotide sequence ID" value="NZ_QKYN01000040.1"/>
</dbReference>
<dbReference type="SUPFAM" id="SSF53756">
    <property type="entry name" value="UDP-Glycosyltransferase/glycogen phosphorylase"/>
    <property type="match status" value="1"/>
</dbReference>
<dbReference type="NCBIfam" id="TIGR00236">
    <property type="entry name" value="wecB"/>
    <property type="match status" value="1"/>
</dbReference>
<dbReference type="EMBL" id="QKYN01000040">
    <property type="protein sequence ID" value="RAG85491.1"/>
    <property type="molecule type" value="Genomic_DNA"/>
</dbReference>